<evidence type="ECO:0000313" key="2">
    <source>
        <dbReference type="Proteomes" id="UP001620626"/>
    </source>
</evidence>
<organism evidence="1 2">
    <name type="scientific">Heterodera trifolii</name>
    <dbReference type="NCBI Taxonomy" id="157864"/>
    <lineage>
        <taxon>Eukaryota</taxon>
        <taxon>Metazoa</taxon>
        <taxon>Ecdysozoa</taxon>
        <taxon>Nematoda</taxon>
        <taxon>Chromadorea</taxon>
        <taxon>Rhabditida</taxon>
        <taxon>Tylenchina</taxon>
        <taxon>Tylenchomorpha</taxon>
        <taxon>Tylenchoidea</taxon>
        <taxon>Heteroderidae</taxon>
        <taxon>Heteroderinae</taxon>
        <taxon>Heterodera</taxon>
    </lineage>
</organism>
<accession>A0ABD2IP53</accession>
<gene>
    <name evidence="1" type="ORF">niasHT_032935</name>
</gene>
<evidence type="ECO:0008006" key="3">
    <source>
        <dbReference type="Google" id="ProtNLM"/>
    </source>
</evidence>
<dbReference type="EMBL" id="JBICBT010001144">
    <property type="protein sequence ID" value="KAL3080907.1"/>
    <property type="molecule type" value="Genomic_DNA"/>
</dbReference>
<reference evidence="1 2" key="1">
    <citation type="submission" date="2024-10" db="EMBL/GenBank/DDBJ databases">
        <authorList>
            <person name="Kim D."/>
        </authorList>
    </citation>
    <scope>NUCLEOTIDE SEQUENCE [LARGE SCALE GENOMIC DNA]</scope>
    <source>
        <strain evidence="1">BH-2024</strain>
    </source>
</reference>
<keyword evidence="2" id="KW-1185">Reference proteome</keyword>
<comment type="caution">
    <text evidence="1">The sequence shown here is derived from an EMBL/GenBank/DDBJ whole genome shotgun (WGS) entry which is preliminary data.</text>
</comment>
<dbReference type="AlphaFoldDB" id="A0ABD2IP53"/>
<evidence type="ECO:0000313" key="1">
    <source>
        <dbReference type="EMBL" id="KAL3080907.1"/>
    </source>
</evidence>
<proteinExistence type="predicted"/>
<dbReference type="Proteomes" id="UP001620626">
    <property type="component" value="Unassembled WGS sequence"/>
</dbReference>
<sequence length="250" mass="28681">MSDNRKEAEEMMEKAIFISGNGWICVFDLLAPSQLGLGIALISHRFNCYVDEHFSTRKWTLTFFRIRRKIGENGTNQMEIVNSHAKPLPTAQIRMPSKVIGLRFARISFIDQNAIAFLHRFRPLFATCQIYLTLSTADDRILELIIHNIWPMLGRNIHGMEFVTNGFHRLRQFVPSFLSDCPSLRFVFSVYLCNLFPKFRAAASDGQALAKWLFIPLQNGVPKVFRCWMGNDEGTYPSMIEALKSVLLAN</sequence>
<name>A0ABD2IP53_9BILA</name>
<protein>
    <recommendedName>
        <fullName evidence="3">F-box domain-containing protein</fullName>
    </recommendedName>
</protein>